<comment type="caution">
    <text evidence="1">The sequence shown here is derived from an EMBL/GenBank/DDBJ whole genome shotgun (WGS) entry which is preliminary data.</text>
</comment>
<dbReference type="Pfam" id="PF05834">
    <property type="entry name" value="Lycopene_cycl"/>
    <property type="match status" value="1"/>
</dbReference>
<dbReference type="SUPFAM" id="SSF51905">
    <property type="entry name" value="FAD/NAD(P)-binding domain"/>
    <property type="match status" value="1"/>
</dbReference>
<keyword evidence="2" id="KW-1185">Reference proteome</keyword>
<reference evidence="1 2" key="1">
    <citation type="journal article" date="2014" name="Int. J. Syst. Evol. Microbiol.">
        <title>Arthrobacter pityocampae sp. nov., isolated from Thaumetopoea pityocampa (Lep., Thaumetopoeidae).</title>
        <authorList>
            <person name="Ince I.A."/>
            <person name="Demirbag Z."/>
            <person name="Kati H."/>
        </authorList>
    </citation>
    <scope>NUCLEOTIDE SEQUENCE [LARGE SCALE GENOMIC DNA]</scope>
    <source>
        <strain evidence="1 2">Tp2</strain>
    </source>
</reference>
<evidence type="ECO:0000313" key="2">
    <source>
        <dbReference type="Proteomes" id="UP000239297"/>
    </source>
</evidence>
<evidence type="ECO:0008006" key="3">
    <source>
        <dbReference type="Google" id="ProtNLM"/>
    </source>
</evidence>
<dbReference type="InterPro" id="IPR036188">
    <property type="entry name" value="FAD/NAD-bd_sf"/>
</dbReference>
<name>A0A2S5IZH2_9MICC</name>
<sequence length="398" mass="43284">MTGAARAGAGPDRPARAQVAVRREPVDFDLILAGGGLAGRSLAYFLSRHPGVGEARILLIDDSRHYQHRSIVYWYDGVLPLRLTPSASYTTLAVDTGAGLRTTSLHRHTLSVTSSQRIFECLDGVIDADPRITRLDARTARIDAQQDRVSVVLADGRSFTAGHCCDSTAPPSRVAPPLVMTGEIRHVRTTRASFDPSVATFMDFRPGDGEQPDRFHCLLPVSSREALLETGRITPGGAPALARPSDAAAAEYLRRACGVADFSTLTVQRGVIPLGLRRPSSKGRHLYVGAASGIVKATTGYGFTRILHQAERIASSFAAGGSPRSPEASRRFRYYDKPVLGLWLHDPDAAVRFMRAAFASVDADLVLDFLDERTTPLQERTLLGSMPVGMLLRPRFWR</sequence>
<dbReference type="AlphaFoldDB" id="A0A2S5IZH2"/>
<dbReference type="Proteomes" id="UP000239297">
    <property type="component" value="Unassembled WGS sequence"/>
</dbReference>
<dbReference type="EMBL" id="PRKW01000002">
    <property type="protein sequence ID" value="PPB49959.1"/>
    <property type="molecule type" value="Genomic_DNA"/>
</dbReference>
<gene>
    <name evidence="1" type="ORF">C4K88_04530</name>
</gene>
<dbReference type="OrthoDB" id="24355at2"/>
<protein>
    <recommendedName>
        <fullName evidence="3">Lycopene cyclase</fullName>
    </recommendedName>
</protein>
<evidence type="ECO:0000313" key="1">
    <source>
        <dbReference type="EMBL" id="PPB49959.1"/>
    </source>
</evidence>
<accession>A0A2S5IZH2</accession>
<proteinExistence type="predicted"/>
<organism evidence="1 2">
    <name type="scientific">Arthrobacter pityocampae</name>
    <dbReference type="NCBI Taxonomy" id="547334"/>
    <lineage>
        <taxon>Bacteria</taxon>
        <taxon>Bacillati</taxon>
        <taxon>Actinomycetota</taxon>
        <taxon>Actinomycetes</taxon>
        <taxon>Micrococcales</taxon>
        <taxon>Micrococcaceae</taxon>
        <taxon>Arthrobacter</taxon>
    </lineage>
</organism>